<dbReference type="SUPFAM" id="SSF55874">
    <property type="entry name" value="ATPase domain of HSP90 chaperone/DNA topoisomerase II/histidine kinase"/>
    <property type="match status" value="1"/>
</dbReference>
<dbReference type="Pfam" id="PF13589">
    <property type="entry name" value="HATPase_c_3"/>
    <property type="match status" value="1"/>
</dbReference>
<protein>
    <submittedName>
        <fullName evidence="2">Uncharacterized protein</fullName>
    </submittedName>
</protein>
<evidence type="ECO:0000313" key="2">
    <source>
        <dbReference type="EMBL" id="PPQ27720.1"/>
    </source>
</evidence>
<dbReference type="OrthoDB" id="8404469at2"/>
<proteinExistence type="predicted"/>
<dbReference type="RefSeq" id="WP_104521810.1">
    <property type="nucleotide sequence ID" value="NZ_NHRY01000254.1"/>
</dbReference>
<accession>A0A2S6MZE2</accession>
<evidence type="ECO:0000313" key="3">
    <source>
        <dbReference type="Proteomes" id="UP000239724"/>
    </source>
</evidence>
<sequence>MSVHAPVAALRVANEAFLVSSTIERCPKTMMIRELVVNAIEAAATATADKVVDITSATIDGAPKLCVRNTGRGMSAAELDRICDLASSLYKENSLDANFGMGAKVASLPSNKHGLRYRSCKDGIASEVIMCQRDGVYGRLRRGEAADGSPIEVIDVTAACRAEGCDLSQDWTEVVLFGQSPAQNTVVDPYAGNPRMAPDWLLDTLLLRFFRTPPAVTLRLSPGITGGGAPCTLRTLDDLVRLAAQSEVVETPSGIRIHYRYDPEAQDGGRPAIGHGHPGAIGCIVYKNEIYDPRTGSRWVLDAPTYGIPFGAKFCSVFVELPDDYLVRPEAYRQFLRFRGGDQRQVFLRDFGQLVMTYLPGWLKAVIRSHGPQQQQFIGEVEDELRTLLMELEIAPEFKPAPGAVPPKPAEAKAPAEKPAGETKPATPPAPPPPPKKNFERPPEIISLDDEALIEERGLNGRAGKFYPTSHQLFVNLQYPAVQAVAAQLEVEFDSALNHERMRSVARSVAGWAVTRRVARALVYSLSKKAAGWPAEDVKRAQSPETFSLVADDWSSVIESARLRMQEDLGTDWQAAKAEPDLAAAA</sequence>
<dbReference type="Proteomes" id="UP000239724">
    <property type="component" value="Unassembled WGS sequence"/>
</dbReference>
<gene>
    <name evidence="2" type="ORF">CCS01_26370</name>
</gene>
<organism evidence="2 3">
    <name type="scientific">Rhodopila globiformis</name>
    <name type="common">Rhodopseudomonas globiformis</name>
    <dbReference type="NCBI Taxonomy" id="1071"/>
    <lineage>
        <taxon>Bacteria</taxon>
        <taxon>Pseudomonadati</taxon>
        <taxon>Pseudomonadota</taxon>
        <taxon>Alphaproteobacteria</taxon>
        <taxon>Acetobacterales</taxon>
        <taxon>Acetobacteraceae</taxon>
        <taxon>Rhodopila</taxon>
    </lineage>
</organism>
<dbReference type="AlphaFoldDB" id="A0A2S6MZE2"/>
<comment type="caution">
    <text evidence="2">The sequence shown here is derived from an EMBL/GenBank/DDBJ whole genome shotgun (WGS) entry which is preliminary data.</text>
</comment>
<dbReference type="InterPro" id="IPR036890">
    <property type="entry name" value="HATPase_C_sf"/>
</dbReference>
<keyword evidence="3" id="KW-1185">Reference proteome</keyword>
<feature type="region of interest" description="Disordered" evidence="1">
    <location>
        <begin position="399"/>
        <end position="442"/>
    </location>
</feature>
<feature type="compositionally biased region" description="Pro residues" evidence="1">
    <location>
        <begin position="426"/>
        <end position="436"/>
    </location>
</feature>
<reference evidence="2 3" key="1">
    <citation type="journal article" date="2018" name="Arch. Microbiol.">
        <title>New insights into the metabolic potential of the phototrophic purple bacterium Rhodopila globiformis DSM 161(T) from its draft genome sequence and evidence for a vanadium-dependent nitrogenase.</title>
        <authorList>
            <person name="Imhoff J.F."/>
            <person name="Rahn T."/>
            <person name="Kunzel S."/>
            <person name="Neulinger S.C."/>
        </authorList>
    </citation>
    <scope>NUCLEOTIDE SEQUENCE [LARGE SCALE GENOMIC DNA]</scope>
    <source>
        <strain evidence="2 3">DSM 161</strain>
    </source>
</reference>
<name>A0A2S6MZE2_RHOGL</name>
<dbReference type="Gene3D" id="3.30.565.10">
    <property type="entry name" value="Histidine kinase-like ATPase, C-terminal domain"/>
    <property type="match status" value="1"/>
</dbReference>
<evidence type="ECO:0000256" key="1">
    <source>
        <dbReference type="SAM" id="MobiDB-lite"/>
    </source>
</evidence>
<dbReference type="EMBL" id="NHRY01000254">
    <property type="protein sequence ID" value="PPQ27720.1"/>
    <property type="molecule type" value="Genomic_DNA"/>
</dbReference>
<feature type="compositionally biased region" description="Basic and acidic residues" evidence="1">
    <location>
        <begin position="410"/>
        <end position="421"/>
    </location>
</feature>